<reference evidence="3" key="1">
    <citation type="submission" date="2016-10" db="EMBL/GenBank/DDBJ databases">
        <authorList>
            <person name="Varghese N."/>
            <person name="Submissions S."/>
        </authorList>
    </citation>
    <scope>NUCLEOTIDE SEQUENCE [LARGE SCALE GENOMIC DNA]</scope>
    <source>
        <strain evidence="3">DSM 24956</strain>
    </source>
</reference>
<dbReference type="STRING" id="762486.SAMN05444411_101699"/>
<dbReference type="RefSeq" id="WP_090119747.1">
    <property type="nucleotide sequence ID" value="NZ_FNNJ01000001.1"/>
</dbReference>
<dbReference type="AlphaFoldDB" id="A0A1H2TGH9"/>
<evidence type="ECO:0000313" key="2">
    <source>
        <dbReference type="EMBL" id="SDW42948.1"/>
    </source>
</evidence>
<dbReference type="Pfam" id="PF04020">
    <property type="entry name" value="Phage_holin_4_2"/>
    <property type="match status" value="1"/>
</dbReference>
<organism evidence="2 3">
    <name type="scientific">Lutibacter oricola</name>
    <dbReference type="NCBI Taxonomy" id="762486"/>
    <lineage>
        <taxon>Bacteria</taxon>
        <taxon>Pseudomonadati</taxon>
        <taxon>Bacteroidota</taxon>
        <taxon>Flavobacteriia</taxon>
        <taxon>Flavobacteriales</taxon>
        <taxon>Flavobacteriaceae</taxon>
        <taxon>Lutibacter</taxon>
    </lineage>
</organism>
<keyword evidence="1" id="KW-0812">Transmembrane</keyword>
<dbReference type="PANTHER" id="PTHR37309:SF1">
    <property type="entry name" value="SLR0284 PROTEIN"/>
    <property type="match status" value="1"/>
</dbReference>
<evidence type="ECO:0000313" key="3">
    <source>
        <dbReference type="Proteomes" id="UP000199595"/>
    </source>
</evidence>
<feature type="transmembrane region" description="Helical" evidence="1">
    <location>
        <begin position="90"/>
        <end position="111"/>
    </location>
</feature>
<protein>
    <submittedName>
        <fullName evidence="2">Putative membrane protein</fullName>
    </submittedName>
</protein>
<name>A0A1H2TGH9_9FLAO</name>
<gene>
    <name evidence="2" type="ORF">SAMN05444411_101699</name>
</gene>
<keyword evidence="1" id="KW-0472">Membrane</keyword>
<keyword evidence="3" id="KW-1185">Reference proteome</keyword>
<proteinExistence type="predicted"/>
<feature type="transmembrane region" description="Helical" evidence="1">
    <location>
        <begin position="54"/>
        <end position="78"/>
    </location>
</feature>
<accession>A0A1H2TGH9</accession>
<dbReference type="Proteomes" id="UP000199595">
    <property type="component" value="Unassembled WGS sequence"/>
</dbReference>
<dbReference type="EMBL" id="FNNJ01000001">
    <property type="protein sequence ID" value="SDW42948.1"/>
    <property type="molecule type" value="Genomic_DNA"/>
</dbReference>
<dbReference type="InterPro" id="IPR007165">
    <property type="entry name" value="Phage_holin_4_2"/>
</dbReference>
<feature type="transmembrane region" description="Helical" evidence="1">
    <location>
        <begin position="28"/>
        <end position="47"/>
    </location>
</feature>
<keyword evidence="1" id="KW-1133">Transmembrane helix</keyword>
<evidence type="ECO:0000256" key="1">
    <source>
        <dbReference type="SAM" id="Phobius"/>
    </source>
</evidence>
<dbReference type="OrthoDB" id="6402664at2"/>
<dbReference type="PANTHER" id="PTHR37309">
    <property type="entry name" value="SLR0284 PROTEIN"/>
    <property type="match status" value="1"/>
</dbReference>
<sequence>MKFILKILLTALAVVVLATFLPGVTLTNGYTSAIIVALVLGILRVTVKPLLIFFTLPATIVTLGLFLLVINAVIILLADYFVAGFAVSGFWIALLFSLLLSLFQSILYSLLKEKKEK</sequence>